<gene>
    <name evidence="6" type="ORF">GCM10009547_23640</name>
</gene>
<feature type="domain" description="Radical SAM core" evidence="5">
    <location>
        <begin position="12"/>
        <end position="237"/>
    </location>
</feature>
<dbReference type="InterPro" id="IPR006638">
    <property type="entry name" value="Elp3/MiaA/NifB-like_rSAM"/>
</dbReference>
<protein>
    <recommendedName>
        <fullName evidence="5">Radical SAM core domain-containing protein</fullName>
    </recommendedName>
</protein>
<dbReference type="PROSITE" id="PS51918">
    <property type="entry name" value="RADICAL_SAM"/>
    <property type="match status" value="1"/>
</dbReference>
<dbReference type="SFLD" id="SFLDS00029">
    <property type="entry name" value="Radical_SAM"/>
    <property type="match status" value="1"/>
</dbReference>
<evidence type="ECO:0000259" key="5">
    <source>
        <dbReference type="PROSITE" id="PS51918"/>
    </source>
</evidence>
<dbReference type="Proteomes" id="UP001500957">
    <property type="component" value="Unassembled WGS sequence"/>
</dbReference>
<dbReference type="RefSeq" id="WP_344604915.1">
    <property type="nucleotide sequence ID" value="NZ_BAAAHE010000017.1"/>
</dbReference>
<evidence type="ECO:0000313" key="6">
    <source>
        <dbReference type="EMBL" id="GAA0620331.1"/>
    </source>
</evidence>
<dbReference type="Gene3D" id="3.20.20.70">
    <property type="entry name" value="Aldolase class I"/>
    <property type="match status" value="1"/>
</dbReference>
<keyword evidence="2" id="KW-0479">Metal-binding</keyword>
<evidence type="ECO:0000256" key="4">
    <source>
        <dbReference type="ARBA" id="ARBA00023014"/>
    </source>
</evidence>
<reference evidence="6 7" key="1">
    <citation type="journal article" date="2019" name="Int. J. Syst. Evol. Microbiol.">
        <title>The Global Catalogue of Microorganisms (GCM) 10K type strain sequencing project: providing services to taxonomists for standard genome sequencing and annotation.</title>
        <authorList>
            <consortium name="The Broad Institute Genomics Platform"/>
            <consortium name="The Broad Institute Genome Sequencing Center for Infectious Disease"/>
            <person name="Wu L."/>
            <person name="Ma J."/>
        </authorList>
    </citation>
    <scope>NUCLEOTIDE SEQUENCE [LARGE SCALE GENOMIC DNA]</scope>
    <source>
        <strain evidence="6 7">JCM 10671</strain>
    </source>
</reference>
<dbReference type="SFLD" id="SFLDG01072">
    <property type="entry name" value="dehydrogenase_like"/>
    <property type="match status" value="1"/>
</dbReference>
<proteinExistence type="predicted"/>
<dbReference type="InterPro" id="IPR023867">
    <property type="entry name" value="Sulphatase_maturase_rSAM"/>
</dbReference>
<evidence type="ECO:0000256" key="3">
    <source>
        <dbReference type="ARBA" id="ARBA00023004"/>
    </source>
</evidence>
<accession>A0ABN1GUV1</accession>
<keyword evidence="4" id="KW-0411">Iron-sulfur</keyword>
<keyword evidence="3" id="KW-0408">Iron</keyword>
<dbReference type="PANTHER" id="PTHR43273">
    <property type="entry name" value="ANAEROBIC SULFATASE-MATURATING ENZYME HOMOLOG ASLB-RELATED"/>
    <property type="match status" value="1"/>
</dbReference>
<name>A0ABN1GUV1_9ACTN</name>
<keyword evidence="1" id="KW-0949">S-adenosyl-L-methionine</keyword>
<dbReference type="InterPro" id="IPR007197">
    <property type="entry name" value="rSAM"/>
</dbReference>
<evidence type="ECO:0000256" key="1">
    <source>
        <dbReference type="ARBA" id="ARBA00022691"/>
    </source>
</evidence>
<dbReference type="SFLD" id="SFLDG01067">
    <property type="entry name" value="SPASM/twitch_domain_containing"/>
    <property type="match status" value="1"/>
</dbReference>
<dbReference type="InterPro" id="IPR013785">
    <property type="entry name" value="Aldolase_TIM"/>
</dbReference>
<keyword evidence="7" id="KW-1185">Reference proteome</keyword>
<dbReference type="InterPro" id="IPR058240">
    <property type="entry name" value="rSAM_sf"/>
</dbReference>
<dbReference type="Pfam" id="PF04055">
    <property type="entry name" value="Radical_SAM"/>
    <property type="match status" value="1"/>
</dbReference>
<sequence length="379" mass="40868">MSRTADASVSLRTVPSAVVMQPTTVCNLACDYCYLPAAPRNHMAPAVGRRVALTVNRWVSEGHPVRVFWHCGEPLAAGRDRLAALLEPFSGAVVHGVQTNATLVDDVWCRFFRERGIEVSVSIDGPETLDAHRRDRGGRPAHPRVLAGIAALRRHRVPFGVLAVVSDPTPETAQGLYDFVADLGATRIGVSLQQSLTPAGTPSGAHSYGRCEEFWLALLEAWMANPVMRVREIDNCVRDARRLLADRPDRPDRPRTVDPLPTIGWNGDVVLVAPELLGHHDADRRSFSSGNVLTSSLDAVIGEAVAGTPWIARHLVATRECVTSCRYGPLCSGPSPATSFFETRTIGGGPTDHCRGAVMARADAITFPLVRAGTARGRG</sequence>
<dbReference type="EMBL" id="BAAAHE010000017">
    <property type="protein sequence ID" value="GAA0620331.1"/>
    <property type="molecule type" value="Genomic_DNA"/>
</dbReference>
<evidence type="ECO:0000313" key="7">
    <source>
        <dbReference type="Proteomes" id="UP001500957"/>
    </source>
</evidence>
<evidence type="ECO:0000256" key="2">
    <source>
        <dbReference type="ARBA" id="ARBA00022723"/>
    </source>
</evidence>
<dbReference type="SMART" id="SM00729">
    <property type="entry name" value="Elp3"/>
    <property type="match status" value="1"/>
</dbReference>
<dbReference type="SUPFAM" id="SSF102114">
    <property type="entry name" value="Radical SAM enzymes"/>
    <property type="match status" value="1"/>
</dbReference>
<dbReference type="CDD" id="cd01335">
    <property type="entry name" value="Radical_SAM"/>
    <property type="match status" value="1"/>
</dbReference>
<organism evidence="6 7">
    <name type="scientific">Sporichthya brevicatena</name>
    <dbReference type="NCBI Taxonomy" id="171442"/>
    <lineage>
        <taxon>Bacteria</taxon>
        <taxon>Bacillati</taxon>
        <taxon>Actinomycetota</taxon>
        <taxon>Actinomycetes</taxon>
        <taxon>Sporichthyales</taxon>
        <taxon>Sporichthyaceae</taxon>
        <taxon>Sporichthya</taxon>
    </lineage>
</organism>
<comment type="caution">
    <text evidence="6">The sequence shown here is derived from an EMBL/GenBank/DDBJ whole genome shotgun (WGS) entry which is preliminary data.</text>
</comment>
<dbReference type="PANTHER" id="PTHR43273:SF8">
    <property type="entry name" value="RADICAL SAM DOMAIN PROTEIN"/>
    <property type="match status" value="1"/>
</dbReference>
<dbReference type="SFLD" id="SFLDG01386">
    <property type="entry name" value="main_SPASM_domain-containing"/>
    <property type="match status" value="1"/>
</dbReference>